<keyword evidence="4" id="KW-1185">Reference proteome</keyword>
<protein>
    <recommendedName>
        <fullName evidence="5">PNPLA domain-containing protein</fullName>
    </recommendedName>
</protein>
<organism evidence="3 4">
    <name type="scientific">Polarella glacialis</name>
    <name type="common">Dinoflagellate</name>
    <dbReference type="NCBI Taxonomy" id="89957"/>
    <lineage>
        <taxon>Eukaryota</taxon>
        <taxon>Sar</taxon>
        <taxon>Alveolata</taxon>
        <taxon>Dinophyceae</taxon>
        <taxon>Suessiales</taxon>
        <taxon>Suessiaceae</taxon>
        <taxon>Polarella</taxon>
    </lineage>
</organism>
<dbReference type="Proteomes" id="UP000654075">
    <property type="component" value="Unassembled WGS sequence"/>
</dbReference>
<feature type="region of interest" description="Disordered" evidence="1">
    <location>
        <begin position="998"/>
        <end position="1025"/>
    </location>
</feature>
<dbReference type="GO" id="GO:0004623">
    <property type="term" value="F:phospholipase A2 activity"/>
    <property type="evidence" value="ECO:0007669"/>
    <property type="project" value="TreeGrafter"/>
</dbReference>
<dbReference type="OMA" id="CESCHAL"/>
<dbReference type="InterPro" id="IPR016035">
    <property type="entry name" value="Acyl_Trfase/lysoPLipase"/>
</dbReference>
<gene>
    <name evidence="3" type="ORF">PGLA1383_LOCUS30419</name>
</gene>
<evidence type="ECO:0008006" key="5">
    <source>
        <dbReference type="Google" id="ProtNLM"/>
    </source>
</evidence>
<feature type="transmembrane region" description="Helical" evidence="2">
    <location>
        <begin position="233"/>
        <end position="255"/>
    </location>
</feature>
<reference evidence="3" key="1">
    <citation type="submission" date="2021-02" db="EMBL/GenBank/DDBJ databases">
        <authorList>
            <person name="Dougan E. K."/>
            <person name="Rhodes N."/>
            <person name="Thang M."/>
            <person name="Chan C."/>
        </authorList>
    </citation>
    <scope>NUCLEOTIDE SEQUENCE</scope>
</reference>
<sequence>MAFSGRASESEWREPLEEQAVIAEEEELLRARQGSASALGAGQLHPEEAEAGLQDFAVAFGGGGIRSAAFCTGVLWALAEVGRLRHVTHISSVSGGSIATSGLASFLVASQRAAPPAPDEASTGADSWYLRVVADLIDRCQKNAGYLVSFNGDPWTVPSDKSSSLPRALDLVLMGMVIAGVLVAAPAVFCVFYVVPLSLLLEAYWGGVMREYFCTQELGRYRSALEMVAEGQAIISTMGVLIVGLIALTVVHRVMQFETKREPGRGYLFWRSMLHLCSRWLMLLALVLATVALVQAAEEWDYGDLRSENVCSNYLFQQAGSANMCSGSGSDVVATVEQVSHASRAPVLTGFQPRHRALSGSELSSGRHRTSGSNKPGFFWLLLLVSAVVGLIAASFLALGWSLLWHLFLVLLLPLWFIWPASFILQWRTFGPVTGQALFTPFLDATLVGEYTHTAWDWFANTALVFAILALPAFNFIHRFVHLYFKVSQQKAFFHNGSDVSMDEVDRCPWVPFLLFGVTLNEFQRPSDEEPFSAFVLTQKAMGCERTKFLRTPRWLTLSKCMALSCAAIDGLVLTQLNRWHSRVIMALLNLTQGDAMRFDVGQNWHRLGQRYPQLADRPHLFSLLDRLPEMILWTSIYVLLLFTNQNAVFAEGEDGSCTAFRVLRDTAFGMIVVFLGTMSFFPQILWCSWLLASPLVRQIHMFLMFHPALEKPPMYIYLTDGGPVEDLGIVQLLRRRRRWILSMDAGDDPQVELIDLRAAIALARSERICSFFDAEDSRRDLDVVLQRYSDGSAPFLHLGVMYTEEAGSARGASAHGTQQVGDIFHVRMRLLESPTGDLVRPEITRNEILRDPSQAISSQHATMSEARLPTTLRASELELELSDSLGSGPEAAAAERTIARSPLAAAHQELPNGRRTEAPCQCQLPPAIPRGELGGICCSCCHSWSHGALCGAFPNTHTANQFFTPLLWANFCRLGKELAQPAISALTRAQEEDSVRQRISQGFSAQEEHSVRRRVSQVISTSEP</sequence>
<feature type="transmembrane region" description="Helical" evidence="2">
    <location>
        <begin position="669"/>
        <end position="693"/>
    </location>
</feature>
<feature type="transmembrane region" description="Helical" evidence="2">
    <location>
        <begin position="378"/>
        <end position="400"/>
    </location>
</feature>
<comment type="caution">
    <text evidence="3">The sequence shown here is derived from an EMBL/GenBank/DDBJ whole genome shotgun (WGS) entry which is preliminary data.</text>
</comment>
<keyword evidence="2" id="KW-0812">Transmembrane</keyword>
<evidence type="ECO:0000313" key="4">
    <source>
        <dbReference type="Proteomes" id="UP000654075"/>
    </source>
</evidence>
<dbReference type="EMBL" id="CAJNNV010025139">
    <property type="protein sequence ID" value="CAE8612629.1"/>
    <property type="molecule type" value="Genomic_DNA"/>
</dbReference>
<evidence type="ECO:0000256" key="2">
    <source>
        <dbReference type="SAM" id="Phobius"/>
    </source>
</evidence>
<keyword evidence="2" id="KW-1133">Transmembrane helix</keyword>
<accession>A0A813FEK2</accession>
<evidence type="ECO:0000313" key="3">
    <source>
        <dbReference type="EMBL" id="CAE8612629.1"/>
    </source>
</evidence>
<feature type="transmembrane region" description="Helical" evidence="2">
    <location>
        <begin position="171"/>
        <end position="195"/>
    </location>
</feature>
<keyword evidence="2" id="KW-0472">Membrane</keyword>
<dbReference type="PANTHER" id="PTHR10728:SF40">
    <property type="entry name" value="PATATIN FAMILY PROTEIN"/>
    <property type="match status" value="1"/>
</dbReference>
<dbReference type="Gene3D" id="3.40.1090.10">
    <property type="entry name" value="Cytosolic phospholipase A2 catalytic domain"/>
    <property type="match status" value="1"/>
</dbReference>
<dbReference type="GO" id="GO:0046475">
    <property type="term" value="P:glycerophospholipid catabolic process"/>
    <property type="evidence" value="ECO:0007669"/>
    <property type="project" value="TreeGrafter"/>
</dbReference>
<name>A0A813FEK2_POLGL</name>
<feature type="transmembrane region" description="Helical" evidence="2">
    <location>
        <begin position="276"/>
        <end position="297"/>
    </location>
</feature>
<feature type="transmembrane region" description="Helical" evidence="2">
    <location>
        <begin position="458"/>
        <end position="477"/>
    </location>
</feature>
<dbReference type="GO" id="GO:0005829">
    <property type="term" value="C:cytosol"/>
    <property type="evidence" value="ECO:0007669"/>
    <property type="project" value="TreeGrafter"/>
</dbReference>
<proteinExistence type="predicted"/>
<dbReference type="PANTHER" id="PTHR10728">
    <property type="entry name" value="CYTOSOLIC PHOSPHOLIPASE A2"/>
    <property type="match status" value="1"/>
</dbReference>
<dbReference type="SUPFAM" id="SSF52151">
    <property type="entry name" value="FabD/lysophospholipase-like"/>
    <property type="match status" value="1"/>
</dbReference>
<dbReference type="AlphaFoldDB" id="A0A813FEK2"/>
<dbReference type="OrthoDB" id="407010at2759"/>
<evidence type="ECO:0000256" key="1">
    <source>
        <dbReference type="SAM" id="MobiDB-lite"/>
    </source>
</evidence>
<feature type="transmembrane region" description="Helical" evidence="2">
    <location>
        <begin position="407"/>
        <end position="427"/>
    </location>
</feature>